<feature type="compositionally biased region" description="Polar residues" evidence="1">
    <location>
        <begin position="25"/>
        <end position="34"/>
    </location>
</feature>
<evidence type="ECO:0000313" key="2">
    <source>
        <dbReference type="EMBL" id="KAK4239487.1"/>
    </source>
</evidence>
<reference evidence="2" key="2">
    <citation type="submission" date="2023-05" db="EMBL/GenBank/DDBJ databases">
        <authorList>
            <consortium name="Lawrence Berkeley National Laboratory"/>
            <person name="Steindorff A."/>
            <person name="Hensen N."/>
            <person name="Bonometti L."/>
            <person name="Westerberg I."/>
            <person name="Brannstrom I.O."/>
            <person name="Guillou S."/>
            <person name="Cros-Aarteil S."/>
            <person name="Calhoun S."/>
            <person name="Haridas S."/>
            <person name="Kuo A."/>
            <person name="Mondo S."/>
            <person name="Pangilinan J."/>
            <person name="Riley R."/>
            <person name="Labutti K."/>
            <person name="Andreopoulos B."/>
            <person name="Lipzen A."/>
            <person name="Chen C."/>
            <person name="Yanf M."/>
            <person name="Daum C."/>
            <person name="Ng V."/>
            <person name="Clum A."/>
            <person name="Ohm R."/>
            <person name="Martin F."/>
            <person name="Silar P."/>
            <person name="Natvig D."/>
            <person name="Lalanne C."/>
            <person name="Gautier V."/>
            <person name="Ament-Velasquez S.L."/>
            <person name="Kruys A."/>
            <person name="Hutchinson M.I."/>
            <person name="Powell A.J."/>
            <person name="Barry K."/>
            <person name="Miller A.N."/>
            <person name="Grigoriev I.V."/>
            <person name="Debuchy R."/>
            <person name="Gladieux P."/>
            <person name="Thoren M.H."/>
            <person name="Johannesson H."/>
        </authorList>
    </citation>
    <scope>NUCLEOTIDE SEQUENCE</scope>
    <source>
        <strain evidence="2">CBS 532.94</strain>
    </source>
</reference>
<feature type="region of interest" description="Disordered" evidence="1">
    <location>
        <begin position="1"/>
        <end position="131"/>
    </location>
</feature>
<feature type="compositionally biased region" description="Low complexity" evidence="1">
    <location>
        <begin position="75"/>
        <end position="99"/>
    </location>
</feature>
<name>A0AAN7CDU5_9PEZI</name>
<gene>
    <name evidence="2" type="ORF">C8A03DRAFT_14116</name>
</gene>
<feature type="compositionally biased region" description="Basic and acidic residues" evidence="1">
    <location>
        <begin position="51"/>
        <end position="62"/>
    </location>
</feature>
<protein>
    <submittedName>
        <fullName evidence="2">Uncharacterized protein</fullName>
    </submittedName>
</protein>
<keyword evidence="3" id="KW-1185">Reference proteome</keyword>
<dbReference type="EMBL" id="MU860062">
    <property type="protein sequence ID" value="KAK4239487.1"/>
    <property type="molecule type" value="Genomic_DNA"/>
</dbReference>
<reference evidence="2" key="1">
    <citation type="journal article" date="2023" name="Mol. Phylogenet. Evol.">
        <title>Genome-scale phylogeny and comparative genomics of the fungal order Sordariales.</title>
        <authorList>
            <person name="Hensen N."/>
            <person name="Bonometti L."/>
            <person name="Westerberg I."/>
            <person name="Brannstrom I.O."/>
            <person name="Guillou S."/>
            <person name="Cros-Aarteil S."/>
            <person name="Calhoun S."/>
            <person name="Haridas S."/>
            <person name="Kuo A."/>
            <person name="Mondo S."/>
            <person name="Pangilinan J."/>
            <person name="Riley R."/>
            <person name="LaButti K."/>
            <person name="Andreopoulos B."/>
            <person name="Lipzen A."/>
            <person name="Chen C."/>
            <person name="Yan M."/>
            <person name="Daum C."/>
            <person name="Ng V."/>
            <person name="Clum A."/>
            <person name="Steindorff A."/>
            <person name="Ohm R.A."/>
            <person name="Martin F."/>
            <person name="Silar P."/>
            <person name="Natvig D.O."/>
            <person name="Lalanne C."/>
            <person name="Gautier V."/>
            <person name="Ament-Velasquez S.L."/>
            <person name="Kruys A."/>
            <person name="Hutchinson M.I."/>
            <person name="Powell A.J."/>
            <person name="Barry K."/>
            <person name="Miller A.N."/>
            <person name="Grigoriev I.V."/>
            <person name="Debuchy R."/>
            <person name="Gladieux P."/>
            <person name="Hiltunen Thoren M."/>
            <person name="Johannesson H."/>
        </authorList>
    </citation>
    <scope>NUCLEOTIDE SEQUENCE</scope>
    <source>
        <strain evidence="2">CBS 532.94</strain>
    </source>
</reference>
<evidence type="ECO:0000256" key="1">
    <source>
        <dbReference type="SAM" id="MobiDB-lite"/>
    </source>
</evidence>
<accession>A0AAN7CDU5</accession>
<feature type="non-terminal residue" evidence="2">
    <location>
        <position position="1"/>
    </location>
</feature>
<proteinExistence type="predicted"/>
<dbReference type="AlphaFoldDB" id="A0AAN7CDU5"/>
<dbReference type="Proteomes" id="UP001303760">
    <property type="component" value="Unassembled WGS sequence"/>
</dbReference>
<feature type="compositionally biased region" description="Basic and acidic residues" evidence="1">
    <location>
        <begin position="1"/>
        <end position="23"/>
    </location>
</feature>
<comment type="caution">
    <text evidence="2">The sequence shown here is derived from an EMBL/GenBank/DDBJ whole genome shotgun (WGS) entry which is preliminary data.</text>
</comment>
<evidence type="ECO:0000313" key="3">
    <source>
        <dbReference type="Proteomes" id="UP001303760"/>
    </source>
</evidence>
<sequence>ARPSEDRMPRPSRHNFDSRHESARTMASQTSNQRDALGRPVPTPETQDLYNKMREEEEKLTRESLQQVPEGAPDLLQLPSQSAARASSPSRSQGSTAPSISQALSGMRLDRDRSPVKKAAPGRHGPLPKPKQLRAALMRKLRACDDCKKRRCDHLDLCLFEAAYQATKPAVAQPLDPPYQSSHATLYQPRLGDPNDLRGVGESPGVTSYRAPLIQEPITQGGRNEALLDYDPLSEHAQHQYLAVRPHLASTLGSFGGYQPALVDSSPQHPLAIAPQNVFIAQYEADTAPQSMPSAISMPIGRQAPSNGQWDCSWGSDECDSSVSSGGLSSCRQRCMTLEALKMHFESSHAPFQRDWSMWRCTHCGYDDGEPTGLCPQCFNPYWQRWHWAYVSVPSGPTSRRLGRVTGQDGSPSNRSSWTNQSAYFSNPGGGHSSSYTFPSWACGYGNGSGQPSCTAQATAAWRDSEQRGTCCEKSSLAVCRSASPLCEDARCSLNSDATRTALIRHACPALVVLAVFLIVIIDDWLSAGAFGGGFKQMLAELASDIVPNPGIRTPEVSIACIATGLVASWLLRHVMSRLNPHDEAEVCLDTLLSLLDGALTDT</sequence>
<organism evidence="2 3">
    <name type="scientific">Achaetomium macrosporum</name>
    <dbReference type="NCBI Taxonomy" id="79813"/>
    <lineage>
        <taxon>Eukaryota</taxon>
        <taxon>Fungi</taxon>
        <taxon>Dikarya</taxon>
        <taxon>Ascomycota</taxon>
        <taxon>Pezizomycotina</taxon>
        <taxon>Sordariomycetes</taxon>
        <taxon>Sordariomycetidae</taxon>
        <taxon>Sordariales</taxon>
        <taxon>Chaetomiaceae</taxon>
        <taxon>Achaetomium</taxon>
    </lineage>
</organism>